<dbReference type="KEGG" id="ari:UM93_14750"/>
<dbReference type="EMBL" id="CP011005">
    <property type="protein sequence ID" value="AJT43170.1"/>
    <property type="molecule type" value="Genomic_DNA"/>
</dbReference>
<evidence type="ECO:0000256" key="4">
    <source>
        <dbReference type="ARBA" id="ARBA00022989"/>
    </source>
</evidence>
<evidence type="ECO:0000256" key="5">
    <source>
        <dbReference type="ARBA" id="ARBA00023136"/>
    </source>
</evidence>
<evidence type="ECO:0000259" key="7">
    <source>
        <dbReference type="PROSITE" id="PS50850"/>
    </source>
</evidence>
<keyword evidence="4 6" id="KW-1133">Transmembrane helix</keyword>
<dbReference type="AlphaFoldDB" id="A0A0D4C465"/>
<dbReference type="InterPro" id="IPR011701">
    <property type="entry name" value="MFS"/>
</dbReference>
<dbReference type="Pfam" id="PF07690">
    <property type="entry name" value="MFS_1"/>
    <property type="match status" value="1"/>
</dbReference>
<feature type="transmembrane region" description="Helical" evidence="6">
    <location>
        <begin position="374"/>
        <end position="394"/>
    </location>
</feature>
<dbReference type="CDD" id="cd17324">
    <property type="entry name" value="MFS_NepI_like"/>
    <property type="match status" value="1"/>
</dbReference>
<dbReference type="InterPro" id="IPR036259">
    <property type="entry name" value="MFS_trans_sf"/>
</dbReference>
<dbReference type="InterPro" id="IPR050189">
    <property type="entry name" value="MFS_Efflux_Transporters"/>
</dbReference>
<evidence type="ECO:0000256" key="3">
    <source>
        <dbReference type="ARBA" id="ARBA00022692"/>
    </source>
</evidence>
<reference evidence="8 9" key="1">
    <citation type="journal article" date="2015" name="Genome Announc.">
        <title>Complete Genome Sequencing of Protease-Producing Novel Arthrobacter sp. Strain IHBB 11108 Using PacBio Single-Molecule Real-Time Sequencing Technology.</title>
        <authorList>
            <person name="Kiran S."/>
            <person name="Swarnkar M.K."/>
            <person name="Pal M."/>
            <person name="Thakur R."/>
            <person name="Tewari R."/>
            <person name="Singh A.K."/>
            <person name="Gulati A."/>
        </authorList>
    </citation>
    <scope>NUCLEOTIDE SEQUENCE [LARGE SCALE GENOMIC DNA]</scope>
    <source>
        <strain evidence="8 9">IHBB 11108</strain>
    </source>
</reference>
<dbReference type="PANTHER" id="PTHR43124">
    <property type="entry name" value="PURINE EFFLUX PUMP PBUE"/>
    <property type="match status" value="1"/>
</dbReference>
<gene>
    <name evidence="8" type="ORF">UM93_14750</name>
</gene>
<evidence type="ECO:0000256" key="2">
    <source>
        <dbReference type="ARBA" id="ARBA00022475"/>
    </source>
</evidence>
<protein>
    <submittedName>
        <fullName evidence="8">Transporter</fullName>
    </submittedName>
</protein>
<feature type="transmembrane region" description="Helical" evidence="6">
    <location>
        <begin position="21"/>
        <end position="44"/>
    </location>
</feature>
<feature type="transmembrane region" description="Helical" evidence="6">
    <location>
        <begin position="118"/>
        <end position="139"/>
    </location>
</feature>
<proteinExistence type="predicted"/>
<feature type="transmembrane region" description="Helical" evidence="6">
    <location>
        <begin position="317"/>
        <end position="337"/>
    </location>
</feature>
<dbReference type="Proteomes" id="UP000061839">
    <property type="component" value="Chromosome"/>
</dbReference>
<evidence type="ECO:0000256" key="6">
    <source>
        <dbReference type="SAM" id="Phobius"/>
    </source>
</evidence>
<organism evidence="8 9">
    <name type="scientific">Psychromicrobium lacuslunae</name>
    <dbReference type="NCBI Taxonomy" id="1618207"/>
    <lineage>
        <taxon>Bacteria</taxon>
        <taxon>Bacillati</taxon>
        <taxon>Actinomycetota</taxon>
        <taxon>Actinomycetes</taxon>
        <taxon>Micrococcales</taxon>
        <taxon>Micrococcaceae</taxon>
        <taxon>Psychromicrobium</taxon>
    </lineage>
</organism>
<feature type="transmembrane region" description="Helical" evidence="6">
    <location>
        <begin position="349"/>
        <end position="368"/>
    </location>
</feature>
<dbReference type="SUPFAM" id="SSF103473">
    <property type="entry name" value="MFS general substrate transporter"/>
    <property type="match status" value="1"/>
</dbReference>
<dbReference type="GO" id="GO:0005886">
    <property type="term" value="C:plasma membrane"/>
    <property type="evidence" value="ECO:0007669"/>
    <property type="project" value="UniProtKB-SubCell"/>
</dbReference>
<dbReference type="GO" id="GO:0022857">
    <property type="term" value="F:transmembrane transporter activity"/>
    <property type="evidence" value="ECO:0007669"/>
    <property type="project" value="InterPro"/>
</dbReference>
<keyword evidence="3 6" id="KW-0812">Transmembrane</keyword>
<evidence type="ECO:0000313" key="9">
    <source>
        <dbReference type="Proteomes" id="UP000061839"/>
    </source>
</evidence>
<dbReference type="RefSeq" id="WP_045077540.1">
    <property type="nucleotide sequence ID" value="NZ_CP011005.1"/>
</dbReference>
<dbReference type="PATRIC" id="fig|1618207.4.peg.3004"/>
<feature type="transmembrane region" description="Helical" evidence="6">
    <location>
        <begin position="56"/>
        <end position="77"/>
    </location>
</feature>
<keyword evidence="2" id="KW-1003">Cell membrane</keyword>
<dbReference type="HOGENOM" id="CLU_001265_61_1_11"/>
<feature type="transmembrane region" description="Helical" evidence="6">
    <location>
        <begin position="218"/>
        <end position="239"/>
    </location>
</feature>
<feature type="transmembrane region" description="Helical" evidence="6">
    <location>
        <begin position="259"/>
        <end position="282"/>
    </location>
</feature>
<feature type="transmembrane region" description="Helical" evidence="6">
    <location>
        <begin position="146"/>
        <end position="165"/>
    </location>
</feature>
<dbReference type="InterPro" id="IPR020846">
    <property type="entry name" value="MFS_dom"/>
</dbReference>
<keyword evidence="9" id="KW-1185">Reference proteome</keyword>
<dbReference type="PROSITE" id="PS50850">
    <property type="entry name" value="MFS"/>
    <property type="match status" value="1"/>
</dbReference>
<feature type="transmembrane region" description="Helical" evidence="6">
    <location>
        <begin position="177"/>
        <end position="197"/>
    </location>
</feature>
<name>A0A0D4C465_9MICC</name>
<keyword evidence="5 6" id="KW-0472">Membrane</keyword>
<dbReference type="OrthoDB" id="9814237at2"/>
<comment type="subcellular location">
    <subcellularLocation>
        <location evidence="1">Cell membrane</location>
        <topology evidence="1">Multi-pass membrane protein</topology>
    </subcellularLocation>
</comment>
<feature type="transmembrane region" description="Helical" evidence="6">
    <location>
        <begin position="89"/>
        <end position="112"/>
    </location>
</feature>
<accession>A0A0D4C465</accession>
<evidence type="ECO:0000313" key="8">
    <source>
        <dbReference type="EMBL" id="AJT43170.1"/>
    </source>
</evidence>
<evidence type="ECO:0000256" key="1">
    <source>
        <dbReference type="ARBA" id="ARBA00004651"/>
    </source>
</evidence>
<dbReference type="PANTHER" id="PTHR43124:SF3">
    <property type="entry name" value="CHLORAMPHENICOL EFFLUX PUMP RV0191"/>
    <property type="match status" value="1"/>
</dbReference>
<sequence>MSSPSRIAVAVRQDRTSASQWAAVGLLTLATFLAVTSEMLPVGVLTPMATGLGIPAGNAGASLTITGLVSAVAAPLVPRLLGDLDRRKVLALAMLVLVLGNALSCIANGFALLAMSRVVLGIGMGTVWGLAAAIAGRLVAPRHAALAVSFTVSGVASASVLGVPLGTLIGNSFGSRAAFGSLSAFGVLIAAALLFFLPPLHRPQPIKIAGSAAPSLPLLRPAVIGGLILVVLLVVAHFASYTYVRPMLEQRAGLAADQIALLLLIYGAFGLLGNFAAGAAAARRPRLTVLLLAVGITASLVLLALFGGSALAASLTIGLWGVAYGGLSVAAQLWMTAAAPDRVEHITGLYAGAFNASIAIGAFVGGLLVENSGLSALLWTTTALALAALLSGLVGPGPKSGNAPD</sequence>
<dbReference type="Gene3D" id="1.20.1250.20">
    <property type="entry name" value="MFS general substrate transporter like domains"/>
    <property type="match status" value="2"/>
</dbReference>
<feature type="transmembrane region" description="Helical" evidence="6">
    <location>
        <begin position="289"/>
        <end position="311"/>
    </location>
</feature>
<feature type="domain" description="Major facilitator superfamily (MFS) profile" evidence="7">
    <location>
        <begin position="23"/>
        <end position="399"/>
    </location>
</feature>